<evidence type="ECO:0000313" key="9">
    <source>
        <dbReference type="EMBL" id="TFK24005.1"/>
    </source>
</evidence>
<name>A0A5C3KUX8_COPMA</name>
<dbReference type="InterPro" id="IPR038425">
    <property type="entry name" value="GAT_sf"/>
</dbReference>
<dbReference type="Pfam" id="PF03127">
    <property type="entry name" value="GAT"/>
    <property type="match status" value="1"/>
</dbReference>
<feature type="compositionally biased region" description="Low complexity" evidence="6">
    <location>
        <begin position="392"/>
        <end position="402"/>
    </location>
</feature>
<dbReference type="InterPro" id="IPR002014">
    <property type="entry name" value="VHS_dom"/>
</dbReference>
<dbReference type="GO" id="GO:0005802">
    <property type="term" value="C:trans-Golgi network"/>
    <property type="evidence" value="ECO:0007669"/>
    <property type="project" value="TreeGrafter"/>
</dbReference>
<proteinExistence type="predicted"/>
<dbReference type="GO" id="GO:0043130">
    <property type="term" value="F:ubiquitin binding"/>
    <property type="evidence" value="ECO:0007669"/>
    <property type="project" value="InterPro"/>
</dbReference>
<keyword evidence="10" id="KW-1185">Reference proteome</keyword>
<feature type="compositionally biased region" description="Polar residues" evidence="6">
    <location>
        <begin position="477"/>
        <end position="508"/>
    </location>
</feature>
<dbReference type="PANTHER" id="PTHR47180">
    <property type="entry name" value="ADP-RIBOSYLATION FACTOR-BINDING PROTEIN GGA1-RELATED"/>
    <property type="match status" value="1"/>
</dbReference>
<evidence type="ECO:0000256" key="5">
    <source>
        <dbReference type="ARBA" id="ARBA00053552"/>
    </source>
</evidence>
<gene>
    <name evidence="9" type="ORF">FA15DRAFT_669975</name>
</gene>
<feature type="region of interest" description="Disordered" evidence="6">
    <location>
        <begin position="392"/>
        <end position="513"/>
    </location>
</feature>
<dbReference type="SUPFAM" id="SSF89009">
    <property type="entry name" value="GAT-like domain"/>
    <property type="match status" value="1"/>
</dbReference>
<dbReference type="CDD" id="cd14235">
    <property type="entry name" value="GAT_GGA_fungi"/>
    <property type="match status" value="1"/>
</dbReference>
<dbReference type="OrthoDB" id="2018246at2759"/>
<dbReference type="SMART" id="SM00288">
    <property type="entry name" value="VHS"/>
    <property type="match status" value="1"/>
</dbReference>
<feature type="domain" description="VHS" evidence="7">
    <location>
        <begin position="23"/>
        <end position="159"/>
    </location>
</feature>
<dbReference type="GO" id="GO:0043328">
    <property type="term" value="P:protein transport to vacuole involved in ubiquitin-dependent protein catabolic process via the multivesicular body sorting pathway"/>
    <property type="evidence" value="ECO:0007669"/>
    <property type="project" value="TreeGrafter"/>
</dbReference>
<feature type="region of interest" description="Disordered" evidence="6">
    <location>
        <begin position="321"/>
        <end position="375"/>
    </location>
</feature>
<evidence type="ECO:0000259" key="8">
    <source>
        <dbReference type="PROSITE" id="PS50909"/>
    </source>
</evidence>
<dbReference type="STRING" id="230819.A0A5C3KUX8"/>
<evidence type="ECO:0000256" key="4">
    <source>
        <dbReference type="ARBA" id="ARBA00023034"/>
    </source>
</evidence>
<dbReference type="Gene3D" id="1.25.40.90">
    <property type="match status" value="1"/>
</dbReference>
<sequence length="522" mass="56816">MLQSPTGSVWTKASPIEVLVHRACDTSLQEPNYALHLEVAEYINNKKANNPREAAMAIARLANHRNPHVAVLALALLDTLVQSCGYPFHLQISTKEFLNELVRRFPERPPPFPGPVMSRILDLIHGWKEGICAESRWKEDLGNIRDMHRLLTYKGYRFRDGHRQQPSVAAAANLKTAEELEEEDRAAQSAKLQELIRRGTPRDLAAAQDLMKVLAGANPDAKPDYRTQAMTELNKLEHKVILLNEMLDNVDTARGEKFVDGDAYDQVSAILKAARPKIQKWISDAQNDDPESLDTFLQINDQINTVMTRYEAFKKGEYSAPAHSIPPEASSSSVQPQSLIDFDDDAPPSQPQSQAPLNDLSSLFAAPSPPQVTNTPSAALFNALRQTSFSTPPLQQQLTQPPLQAPRPSNGQFPFALNQSFGAPHQGTSTPPAAIRLGSGTPVVNPSTPAPNYFGSTVGPTGPVSGFSGTGTLGSLQPQPVFQQPTLQPQAVGASQPQLGTNSNTAVNQAKKDPFADLAGLF</sequence>
<dbReference type="EMBL" id="ML210208">
    <property type="protein sequence ID" value="TFK24005.1"/>
    <property type="molecule type" value="Genomic_DNA"/>
</dbReference>
<feature type="compositionally biased region" description="Polar residues" evidence="6">
    <location>
        <begin position="407"/>
        <end position="431"/>
    </location>
</feature>
<dbReference type="GO" id="GO:0006896">
    <property type="term" value="P:Golgi to vacuole transport"/>
    <property type="evidence" value="ECO:0007669"/>
    <property type="project" value="TreeGrafter"/>
</dbReference>
<reference evidence="9 10" key="1">
    <citation type="journal article" date="2019" name="Nat. Ecol. Evol.">
        <title>Megaphylogeny resolves global patterns of mushroom evolution.</title>
        <authorList>
            <person name="Varga T."/>
            <person name="Krizsan K."/>
            <person name="Foldi C."/>
            <person name="Dima B."/>
            <person name="Sanchez-Garcia M."/>
            <person name="Sanchez-Ramirez S."/>
            <person name="Szollosi G.J."/>
            <person name="Szarkandi J.G."/>
            <person name="Papp V."/>
            <person name="Albert L."/>
            <person name="Andreopoulos W."/>
            <person name="Angelini C."/>
            <person name="Antonin V."/>
            <person name="Barry K.W."/>
            <person name="Bougher N.L."/>
            <person name="Buchanan P."/>
            <person name="Buyck B."/>
            <person name="Bense V."/>
            <person name="Catcheside P."/>
            <person name="Chovatia M."/>
            <person name="Cooper J."/>
            <person name="Damon W."/>
            <person name="Desjardin D."/>
            <person name="Finy P."/>
            <person name="Geml J."/>
            <person name="Haridas S."/>
            <person name="Hughes K."/>
            <person name="Justo A."/>
            <person name="Karasinski D."/>
            <person name="Kautmanova I."/>
            <person name="Kiss B."/>
            <person name="Kocsube S."/>
            <person name="Kotiranta H."/>
            <person name="LaButti K.M."/>
            <person name="Lechner B.E."/>
            <person name="Liimatainen K."/>
            <person name="Lipzen A."/>
            <person name="Lukacs Z."/>
            <person name="Mihaltcheva S."/>
            <person name="Morgado L.N."/>
            <person name="Niskanen T."/>
            <person name="Noordeloos M.E."/>
            <person name="Ohm R.A."/>
            <person name="Ortiz-Santana B."/>
            <person name="Ovrebo C."/>
            <person name="Racz N."/>
            <person name="Riley R."/>
            <person name="Savchenko A."/>
            <person name="Shiryaev A."/>
            <person name="Soop K."/>
            <person name="Spirin V."/>
            <person name="Szebenyi C."/>
            <person name="Tomsovsky M."/>
            <person name="Tulloss R.E."/>
            <person name="Uehling J."/>
            <person name="Grigoriev I.V."/>
            <person name="Vagvolgyi C."/>
            <person name="Papp T."/>
            <person name="Martin F.M."/>
            <person name="Miettinen O."/>
            <person name="Hibbett D.S."/>
            <person name="Nagy L.G."/>
        </authorList>
    </citation>
    <scope>NUCLEOTIDE SEQUENCE [LARGE SCALE GENOMIC DNA]</scope>
    <source>
        <strain evidence="9 10">CBS 121175</strain>
    </source>
</reference>
<dbReference type="PROSITE" id="PS50179">
    <property type="entry name" value="VHS"/>
    <property type="match status" value="1"/>
</dbReference>
<dbReference type="PROSITE" id="PS50909">
    <property type="entry name" value="GAT"/>
    <property type="match status" value="1"/>
</dbReference>
<evidence type="ECO:0000256" key="3">
    <source>
        <dbReference type="ARBA" id="ARBA00022927"/>
    </source>
</evidence>
<evidence type="ECO:0000256" key="1">
    <source>
        <dbReference type="ARBA" id="ARBA00004601"/>
    </source>
</evidence>
<dbReference type="InterPro" id="IPR008942">
    <property type="entry name" value="ENTH_VHS"/>
</dbReference>
<dbReference type="FunFam" id="1.25.40.90:FF:000008">
    <property type="entry name" value="VHS domain protein"/>
    <property type="match status" value="1"/>
</dbReference>
<keyword evidence="4" id="KW-0333">Golgi apparatus</keyword>
<dbReference type="GO" id="GO:0035091">
    <property type="term" value="F:phosphatidylinositol binding"/>
    <property type="evidence" value="ECO:0007669"/>
    <property type="project" value="InterPro"/>
</dbReference>
<dbReference type="AlphaFoldDB" id="A0A5C3KUX8"/>
<keyword evidence="3" id="KW-0653">Protein transport</keyword>
<evidence type="ECO:0000259" key="7">
    <source>
        <dbReference type="PROSITE" id="PS50179"/>
    </source>
</evidence>
<feature type="domain" description="GAT" evidence="8">
    <location>
        <begin position="185"/>
        <end position="315"/>
    </location>
</feature>
<dbReference type="Proteomes" id="UP000307440">
    <property type="component" value="Unassembled WGS sequence"/>
</dbReference>
<dbReference type="PANTHER" id="PTHR47180:SF1">
    <property type="entry name" value="ADP-RIBOSYLATION FACTOR-BINDING PROTEIN GGA1-RELATED"/>
    <property type="match status" value="1"/>
</dbReference>
<dbReference type="InterPro" id="IPR052653">
    <property type="entry name" value="ARF-binding"/>
</dbReference>
<organism evidence="9 10">
    <name type="scientific">Coprinopsis marcescibilis</name>
    <name type="common">Agaric fungus</name>
    <name type="synonym">Psathyrella marcescibilis</name>
    <dbReference type="NCBI Taxonomy" id="230819"/>
    <lineage>
        <taxon>Eukaryota</taxon>
        <taxon>Fungi</taxon>
        <taxon>Dikarya</taxon>
        <taxon>Basidiomycota</taxon>
        <taxon>Agaricomycotina</taxon>
        <taxon>Agaricomycetes</taxon>
        <taxon>Agaricomycetidae</taxon>
        <taxon>Agaricales</taxon>
        <taxon>Agaricineae</taxon>
        <taxon>Psathyrellaceae</taxon>
        <taxon>Coprinopsis</taxon>
    </lineage>
</organism>
<protein>
    <submittedName>
        <fullName evidence="9">VHS domain-containing protein</fullName>
    </submittedName>
</protein>
<dbReference type="CDD" id="cd16998">
    <property type="entry name" value="VHS_GGA_fungi"/>
    <property type="match status" value="1"/>
</dbReference>
<evidence type="ECO:0000256" key="6">
    <source>
        <dbReference type="SAM" id="MobiDB-lite"/>
    </source>
</evidence>
<evidence type="ECO:0000256" key="2">
    <source>
        <dbReference type="ARBA" id="ARBA00022448"/>
    </source>
</evidence>
<comment type="function">
    <text evidence="5">May play a role in the regulation of membrane traffic through the trans-Golgi network.</text>
</comment>
<dbReference type="GO" id="GO:0005829">
    <property type="term" value="C:cytosol"/>
    <property type="evidence" value="ECO:0007669"/>
    <property type="project" value="GOC"/>
</dbReference>
<evidence type="ECO:0000313" key="10">
    <source>
        <dbReference type="Proteomes" id="UP000307440"/>
    </source>
</evidence>
<dbReference type="Pfam" id="PF00790">
    <property type="entry name" value="VHS"/>
    <property type="match status" value="1"/>
</dbReference>
<dbReference type="Gene3D" id="1.20.58.160">
    <property type="match status" value="1"/>
</dbReference>
<feature type="compositionally biased region" description="Polar residues" evidence="6">
    <location>
        <begin position="329"/>
        <end position="338"/>
    </location>
</feature>
<dbReference type="GO" id="GO:0006895">
    <property type="term" value="P:Golgi to endosome transport"/>
    <property type="evidence" value="ECO:0007669"/>
    <property type="project" value="UniProtKB-ARBA"/>
</dbReference>
<dbReference type="SUPFAM" id="SSF48464">
    <property type="entry name" value="ENTH/VHS domain"/>
    <property type="match status" value="1"/>
</dbReference>
<accession>A0A5C3KUX8</accession>
<comment type="subcellular location">
    <subcellularLocation>
        <location evidence="1">Golgi apparatus</location>
        <location evidence="1">trans-Golgi network</location>
    </subcellularLocation>
</comment>
<keyword evidence="2" id="KW-0813">Transport</keyword>
<dbReference type="InterPro" id="IPR004152">
    <property type="entry name" value="GAT_dom"/>
</dbReference>